<dbReference type="RefSeq" id="WP_148986913.1">
    <property type="nucleotide sequence ID" value="NZ_VTEV01000001.1"/>
</dbReference>
<reference evidence="1 2" key="1">
    <citation type="submission" date="2019-08" db="EMBL/GenBank/DDBJ databases">
        <title>Bacillus genomes from the desert of Cuatro Cienegas, Coahuila.</title>
        <authorList>
            <person name="Olmedo-Alvarez G."/>
        </authorList>
    </citation>
    <scope>NUCLEOTIDE SEQUENCE [LARGE SCALE GENOMIC DNA]</scope>
    <source>
        <strain evidence="1 2">CH28_1T</strain>
    </source>
</reference>
<comment type="caution">
    <text evidence="1">The sequence shown here is derived from an EMBL/GenBank/DDBJ whole genome shotgun (WGS) entry which is preliminary data.</text>
</comment>
<gene>
    <name evidence="1" type="ORF">FZC76_03730</name>
</gene>
<evidence type="ECO:0000313" key="2">
    <source>
        <dbReference type="Proteomes" id="UP000322524"/>
    </source>
</evidence>
<dbReference type="EMBL" id="VTEV01000001">
    <property type="protein sequence ID" value="TYS71014.1"/>
    <property type="molecule type" value="Genomic_DNA"/>
</dbReference>
<accession>A0A5D4TA81</accession>
<dbReference type="STRING" id="79883.GCA_001636495_03483"/>
<sequence length="188" mass="21664">MLKFISTFMLVAIIGVIGYHYYDYVDGGSLFSSTTLASVQEIEHQEFEEAVLYQENREVSTLEVLAEQHKYLNNVTGWGGADTVNLRNLKTSDEWKELKAAVSWMKSEGFAPSKVWNDMENANGLIILVERNDDRMALKYLHRIFHDLDVTLNEVTKEEGETNIWGVTHALGNNREIRRVNNYLKKNF</sequence>
<dbReference type="AlphaFoldDB" id="A0A5D4TA81"/>
<protein>
    <submittedName>
        <fullName evidence="1">Uncharacterized protein</fullName>
    </submittedName>
</protein>
<proteinExistence type="predicted"/>
<evidence type="ECO:0000313" key="1">
    <source>
        <dbReference type="EMBL" id="TYS71014.1"/>
    </source>
</evidence>
<dbReference type="Proteomes" id="UP000322524">
    <property type="component" value="Unassembled WGS sequence"/>
</dbReference>
<organism evidence="1 2">
    <name type="scientific">Sutcliffiella horikoshii</name>
    <dbReference type="NCBI Taxonomy" id="79883"/>
    <lineage>
        <taxon>Bacteria</taxon>
        <taxon>Bacillati</taxon>
        <taxon>Bacillota</taxon>
        <taxon>Bacilli</taxon>
        <taxon>Bacillales</taxon>
        <taxon>Bacillaceae</taxon>
        <taxon>Sutcliffiella</taxon>
    </lineage>
</organism>
<name>A0A5D4TA81_9BACI</name>
<dbReference type="OrthoDB" id="2087420at2"/>